<dbReference type="PANTHER" id="PTHR33026:SF7">
    <property type="entry name" value="OS03G0100275 PROTEIN"/>
    <property type="match status" value="1"/>
</dbReference>
<feature type="compositionally biased region" description="Acidic residues" evidence="2">
    <location>
        <begin position="767"/>
        <end position="777"/>
    </location>
</feature>
<dbReference type="InterPro" id="IPR007321">
    <property type="entry name" value="Transposase_28"/>
</dbReference>
<gene>
    <name evidence="4" type="ORF">QYE76_062240</name>
</gene>
<evidence type="ECO:0000313" key="4">
    <source>
        <dbReference type="EMBL" id="KAK1644435.1"/>
    </source>
</evidence>
<feature type="region of interest" description="Disordered" evidence="2">
    <location>
        <begin position="744"/>
        <end position="800"/>
    </location>
</feature>
<dbReference type="Proteomes" id="UP001231189">
    <property type="component" value="Unassembled WGS sequence"/>
</dbReference>
<protein>
    <recommendedName>
        <fullName evidence="3">Transposase (putative) gypsy type domain-containing protein</fullName>
    </recommendedName>
</protein>
<evidence type="ECO:0000313" key="5">
    <source>
        <dbReference type="Proteomes" id="UP001231189"/>
    </source>
</evidence>
<feature type="compositionally biased region" description="Low complexity" evidence="2">
    <location>
        <begin position="309"/>
        <end position="320"/>
    </location>
</feature>
<feature type="compositionally biased region" description="Low complexity" evidence="2">
    <location>
        <begin position="757"/>
        <end position="766"/>
    </location>
</feature>
<feature type="region of interest" description="Disordered" evidence="2">
    <location>
        <begin position="234"/>
        <end position="395"/>
    </location>
</feature>
<proteinExistence type="predicted"/>
<name>A0AAD8W729_LOLMU</name>
<keyword evidence="5" id="KW-1185">Reference proteome</keyword>
<dbReference type="Pfam" id="PF04195">
    <property type="entry name" value="Transposase_28"/>
    <property type="match status" value="1"/>
</dbReference>
<comment type="caution">
    <text evidence="4">The sequence shown here is derived from an EMBL/GenBank/DDBJ whole genome shotgun (WGS) entry which is preliminary data.</text>
</comment>
<dbReference type="EMBL" id="JAUUTY010000004">
    <property type="protein sequence ID" value="KAK1644435.1"/>
    <property type="molecule type" value="Genomic_DNA"/>
</dbReference>
<evidence type="ECO:0000259" key="3">
    <source>
        <dbReference type="Pfam" id="PF04195"/>
    </source>
</evidence>
<organism evidence="4 5">
    <name type="scientific">Lolium multiflorum</name>
    <name type="common">Italian ryegrass</name>
    <name type="synonym">Lolium perenne subsp. multiflorum</name>
    <dbReference type="NCBI Taxonomy" id="4521"/>
    <lineage>
        <taxon>Eukaryota</taxon>
        <taxon>Viridiplantae</taxon>
        <taxon>Streptophyta</taxon>
        <taxon>Embryophyta</taxon>
        <taxon>Tracheophyta</taxon>
        <taxon>Spermatophyta</taxon>
        <taxon>Magnoliopsida</taxon>
        <taxon>Liliopsida</taxon>
        <taxon>Poales</taxon>
        <taxon>Poaceae</taxon>
        <taxon>BOP clade</taxon>
        <taxon>Pooideae</taxon>
        <taxon>Poodae</taxon>
        <taxon>Poeae</taxon>
        <taxon>Poeae Chloroplast Group 2 (Poeae type)</taxon>
        <taxon>Loliodinae</taxon>
        <taxon>Loliinae</taxon>
        <taxon>Lolium</taxon>
    </lineage>
</organism>
<accession>A0AAD8W729</accession>
<reference evidence="4" key="1">
    <citation type="submission" date="2023-07" db="EMBL/GenBank/DDBJ databases">
        <title>A chromosome-level genome assembly of Lolium multiflorum.</title>
        <authorList>
            <person name="Chen Y."/>
            <person name="Copetti D."/>
            <person name="Kolliker R."/>
            <person name="Studer B."/>
        </authorList>
    </citation>
    <scope>NUCLEOTIDE SEQUENCE</scope>
    <source>
        <strain evidence="4">02402/16</strain>
        <tissue evidence="4">Leaf</tissue>
    </source>
</reference>
<feature type="coiled-coil region" evidence="1">
    <location>
        <begin position="495"/>
        <end position="522"/>
    </location>
</feature>
<dbReference type="AlphaFoldDB" id="A0AAD8W729"/>
<feature type="compositionally biased region" description="Acidic residues" evidence="2">
    <location>
        <begin position="745"/>
        <end position="756"/>
    </location>
</feature>
<feature type="domain" description="Transposase (putative) gypsy type" evidence="3">
    <location>
        <begin position="2"/>
        <end position="46"/>
    </location>
</feature>
<keyword evidence="1" id="KW-0175">Coiled coil</keyword>
<sequence>MKEYGLQPHNISPNSVLAISNHVTLYEGHLRVTPELPLFQYYFSVKKEKIRQTSELATCGSITFMLRPGRVYPHTNRHESARYWSGGFFYLKDVSDPTGERKLPPFKNSPASETPAWKQCPHLSESPQLTRAFRRICKLTEEGLTGKDLSMSWFTKRIQPLQHRDRLMFHYTGREDPMRASKDNLSADAIDKRIRLLIKIPRELHVHVCNKEIHTSGSGTALEALEEGELGTLLRVPSTGNTDPEAASETEAPEVPRPSKRKRAAPSSPAAKRAREVLSTAATRKAEAEKKRLKLIDTSNRAQPDIHQFFKPSGSSGSQPPKAPRALKKKVKPSPASIPVTPEVEVPPKASSATKPDPKDVINIDDLPEDPIGHGDSGKGASSSAPPPEQPTATFAEPTPEQYEQKVQLIHATSTLQTDPQPTPSLQKLTLAQCHAKVSAMMEKVWGPADTEMKELSDLESDLKVFFAKHKEVRQNMRKLHEDLRTHVLEQMTEIEGLRQNAENGQKAIKRLETRLQEETAKHSAFDELSAKVKVLEAENESHKAFIKDSSEKENLARKELSEKHARDVAELTDKLKKNQQRVTSLVAKNKVQEAEAEAIDKMIFPSLGFEWTKESALKRTEAYDEARSSIDELFAACRGIAKTLSLKRAKTTVIDTMSKLMKQVPEFIKDWQESSARGVASLVLATCKAHFPSLNFADIARNTPKGADMRSILAETKGYDRVFVRRVNHSFWYHKYDLPKGFSDAEDEEEGEAEYYAEGSGSSVELSEDGSDEDSDVGSGDGDGDGSAYVESEEEQSSE</sequence>
<evidence type="ECO:0000256" key="2">
    <source>
        <dbReference type="SAM" id="MobiDB-lite"/>
    </source>
</evidence>
<feature type="coiled-coil region" evidence="1">
    <location>
        <begin position="562"/>
        <end position="589"/>
    </location>
</feature>
<evidence type="ECO:0000256" key="1">
    <source>
        <dbReference type="SAM" id="Coils"/>
    </source>
</evidence>
<dbReference type="PANTHER" id="PTHR33026">
    <property type="entry name" value="OS06G0360600 PROTEIN"/>
    <property type="match status" value="1"/>
</dbReference>